<name>A0A9P4GP06_9PLEO</name>
<dbReference type="Pfam" id="PF07287">
    <property type="entry name" value="AtuA"/>
    <property type="match status" value="3"/>
</dbReference>
<dbReference type="RefSeq" id="XP_040791354.1">
    <property type="nucleotide sequence ID" value="XM_040934784.1"/>
</dbReference>
<dbReference type="PANTHER" id="PTHR47585:SF2">
    <property type="entry name" value="DUF1446 DOMAIN PROTEIN (AFU_ORTHOLOGUE AFUA_6G11420)"/>
    <property type="match status" value="1"/>
</dbReference>
<proteinExistence type="predicted"/>
<gene>
    <name evidence="2" type="ORF">K460DRAFT_375570</name>
</gene>
<dbReference type="EMBL" id="ML976615">
    <property type="protein sequence ID" value="KAF1848791.1"/>
    <property type="molecule type" value="Genomic_DNA"/>
</dbReference>
<evidence type="ECO:0000259" key="1">
    <source>
        <dbReference type="Pfam" id="PF07287"/>
    </source>
</evidence>
<dbReference type="GeneID" id="63852035"/>
<evidence type="ECO:0000313" key="3">
    <source>
        <dbReference type="Proteomes" id="UP000800039"/>
    </source>
</evidence>
<feature type="domain" description="Acyclic terpene utilisation N-terminal" evidence="1">
    <location>
        <begin position="96"/>
        <end position="143"/>
    </location>
</feature>
<comment type="caution">
    <text evidence="2">The sequence shown here is derived from an EMBL/GenBank/DDBJ whole genome shotgun (WGS) entry which is preliminary data.</text>
</comment>
<sequence>MFHLGNLGSEHLGIFCSGAREDANDPIDVLAGDWMSEGNMTGRANAKLNGQFDAYEPTFPEALEPALPHIAKYRIKVAVNNPTSSHVIMPQGRPRNVAVNAGASDTQKLHQVVTKMGQSKGLNLGVAWISGDEVLPQLLDAQKARCAFEKGADIVVCGRWHNWQRSDSDKLYNTFVVGYIPECSYYSTGGNNTGFKDFHALRGGKGALPPPITKVGITAKPLYQAEMHLFLTGLDIPAKARMIEQQIRAQMAPHDRVQRTLRIKTLQLSTLASIAQARKVENLAPAKFFRPCIDSIVCACPGATPHLDLRQAFPKEIFEYYVTLLPQSAIAHQGHLATGEAIDIPPPIDTKMWTMHQPIQEFTSNIPRSDCNVGFWVRYQDKYAWLQNLFSVDLIKQMYADEYKGGRVERCEFPCALLLKDQLDRGVSCTTSVDFQGKNCAESLRVRVVDMSSRFIARADLGLLLSC</sequence>
<organism evidence="2 3">
    <name type="scientific">Cucurbitaria berberidis CBS 394.84</name>
    <dbReference type="NCBI Taxonomy" id="1168544"/>
    <lineage>
        <taxon>Eukaryota</taxon>
        <taxon>Fungi</taxon>
        <taxon>Dikarya</taxon>
        <taxon>Ascomycota</taxon>
        <taxon>Pezizomycotina</taxon>
        <taxon>Dothideomycetes</taxon>
        <taxon>Pleosporomycetidae</taxon>
        <taxon>Pleosporales</taxon>
        <taxon>Pleosporineae</taxon>
        <taxon>Cucurbitariaceae</taxon>
        <taxon>Cucurbitaria</taxon>
    </lineage>
</organism>
<evidence type="ECO:0000313" key="2">
    <source>
        <dbReference type="EMBL" id="KAF1848791.1"/>
    </source>
</evidence>
<feature type="domain" description="Acyclic terpene utilisation N-terminal" evidence="1">
    <location>
        <begin position="24"/>
        <end position="81"/>
    </location>
</feature>
<dbReference type="InterPro" id="IPR010839">
    <property type="entry name" value="AtuA_N"/>
</dbReference>
<accession>A0A9P4GP06</accession>
<dbReference type="AlphaFoldDB" id="A0A9P4GP06"/>
<dbReference type="OrthoDB" id="10265871at2759"/>
<keyword evidence="3" id="KW-1185">Reference proteome</keyword>
<reference evidence="2" key="1">
    <citation type="submission" date="2020-01" db="EMBL/GenBank/DDBJ databases">
        <authorList>
            <consortium name="DOE Joint Genome Institute"/>
            <person name="Haridas S."/>
            <person name="Albert R."/>
            <person name="Binder M."/>
            <person name="Bloem J."/>
            <person name="Labutti K."/>
            <person name="Salamov A."/>
            <person name="Andreopoulos B."/>
            <person name="Baker S.E."/>
            <person name="Barry K."/>
            <person name="Bills G."/>
            <person name="Bluhm B.H."/>
            <person name="Cannon C."/>
            <person name="Castanera R."/>
            <person name="Culley D.E."/>
            <person name="Daum C."/>
            <person name="Ezra D."/>
            <person name="Gonzalez J.B."/>
            <person name="Henrissat B."/>
            <person name="Kuo A."/>
            <person name="Liang C."/>
            <person name="Lipzen A."/>
            <person name="Lutzoni F."/>
            <person name="Magnuson J."/>
            <person name="Mondo S."/>
            <person name="Nolan M."/>
            <person name="Ohm R."/>
            <person name="Pangilinan J."/>
            <person name="Park H.-J."/>
            <person name="Ramirez L."/>
            <person name="Alfaro M."/>
            <person name="Sun H."/>
            <person name="Tritt A."/>
            <person name="Yoshinaga Y."/>
            <person name="Zwiers L.-H."/>
            <person name="Turgeon B.G."/>
            <person name="Goodwin S.B."/>
            <person name="Spatafora J.W."/>
            <person name="Crous P.W."/>
            <person name="Grigoriev I.V."/>
        </authorList>
    </citation>
    <scope>NUCLEOTIDE SEQUENCE</scope>
    <source>
        <strain evidence="2">CBS 394.84</strain>
    </source>
</reference>
<protein>
    <recommendedName>
        <fullName evidence="1">Acyclic terpene utilisation N-terminal domain-containing protein</fullName>
    </recommendedName>
</protein>
<feature type="domain" description="Acyclic terpene utilisation N-terminal" evidence="1">
    <location>
        <begin position="201"/>
        <end position="335"/>
    </location>
</feature>
<dbReference type="Proteomes" id="UP000800039">
    <property type="component" value="Unassembled WGS sequence"/>
</dbReference>
<dbReference type="PANTHER" id="PTHR47585">
    <property type="match status" value="1"/>
</dbReference>